<dbReference type="EMBL" id="FLQV01000665">
    <property type="protein sequence ID" value="SBS97171.1"/>
    <property type="molecule type" value="Genomic_DNA"/>
</dbReference>
<dbReference type="Proteomes" id="UP000078546">
    <property type="component" value="Unassembled WGS sequence"/>
</dbReference>
<dbReference type="EMBL" id="FLQU01000525">
    <property type="protein sequence ID" value="SBS86775.1"/>
    <property type="molecule type" value="Genomic_DNA"/>
</dbReference>
<name>A0A1A8W1K4_PLAOA</name>
<dbReference type="VEuPathDB" id="PlasmoDB:PocGH01_12070400"/>
<reference evidence="1" key="1">
    <citation type="submission" date="2016-05" db="EMBL/GenBank/DDBJ databases">
        <authorList>
            <person name="Lavstsen T."/>
            <person name="Jespersen J.S."/>
        </authorList>
    </citation>
    <scope>NUCLEOTIDE SEQUENCE [LARGE SCALE GENOMIC DNA]</scope>
</reference>
<sequence length="511" mass="61226">MSLESFDEVDFIKKHYNFKKSGGETKLDENEQDKVIHLLTVCKRKIRMGEGGNVVAEADADRMINYIKALKILAFYIPFNDSIKIKITEKKAYRNLFLGRYLHNNSMIQNEESASAINLNVNQGNSHDTRGSKEGLVLLHKEVDKYELLFLINLITHNERNTEIFHYLYPFYFYYITLNEISKDNIFMFINNFILNEKTYEELTKFNDISFVLFLSLFDSLKKIKNETTICSYFYVFMENTLKNGNKLFLHILKNMRSLYTDFHYYNETMNENIRQFYKKNVIPNRWKIFNRTDNKNYILKYIAFMCRIIFEALYNILEGKTFEVDHVTKYKDLYKIIIEQIKENLTFINEINYFDNFTDAHIDLYSKNMLCLDMFLYYKKKVHLEIFKIILFLSNIFSDRYEELDYLSCSEKKNFVDIIFSYLKTIHNMRNKHLSKKEEILYHKFVLNRYILSLVANFSADNSISNYIKKINGIDVLRKFMYIDDKDACLAEYSILAIKHIKENENLDEL</sequence>
<evidence type="ECO:0000313" key="1">
    <source>
        <dbReference type="EMBL" id="SBS86775.1"/>
    </source>
</evidence>
<reference evidence="3 4" key="2">
    <citation type="submission" date="2016-05" db="EMBL/GenBank/DDBJ databases">
        <authorList>
            <person name="Naeem Raeece"/>
        </authorList>
    </citation>
    <scope>NUCLEOTIDE SEQUENCE [LARGE SCALE GENOMIC DNA]</scope>
</reference>
<gene>
    <name evidence="2" type="ORF">POVCU1_036070</name>
    <name evidence="1" type="ORF">POVCU2_0039060</name>
</gene>
<organism evidence="1 4">
    <name type="scientific">Plasmodium ovale curtisi</name>
    <dbReference type="NCBI Taxonomy" id="864141"/>
    <lineage>
        <taxon>Eukaryota</taxon>
        <taxon>Sar</taxon>
        <taxon>Alveolata</taxon>
        <taxon>Apicomplexa</taxon>
        <taxon>Aconoidasida</taxon>
        <taxon>Haemosporida</taxon>
        <taxon>Plasmodiidae</taxon>
        <taxon>Plasmodium</taxon>
        <taxon>Plasmodium (Plasmodium)</taxon>
    </lineage>
</organism>
<proteinExistence type="predicted"/>
<evidence type="ECO:0000313" key="4">
    <source>
        <dbReference type="Proteomes" id="UP000078560"/>
    </source>
</evidence>
<evidence type="ECO:0000313" key="3">
    <source>
        <dbReference type="Proteomes" id="UP000078546"/>
    </source>
</evidence>
<dbReference type="Proteomes" id="UP000078560">
    <property type="component" value="Unassembled WGS sequence"/>
</dbReference>
<protein>
    <submittedName>
        <fullName evidence="1">Uncharacterized protein</fullName>
    </submittedName>
</protein>
<dbReference type="AlphaFoldDB" id="A0A1A8W1K4"/>
<evidence type="ECO:0000313" key="2">
    <source>
        <dbReference type="EMBL" id="SBS97171.1"/>
    </source>
</evidence>
<accession>A0A1A8W1K4</accession>